<dbReference type="AlphaFoldDB" id="A0AAE8MTH0"/>
<dbReference type="EMBL" id="ONZQ02000003">
    <property type="protein sequence ID" value="SPO00171.1"/>
    <property type="molecule type" value="Genomic_DNA"/>
</dbReference>
<dbReference type="Pfam" id="PF10358">
    <property type="entry name" value="NT-C2"/>
    <property type="match status" value="1"/>
</dbReference>
<protein>
    <recommendedName>
        <fullName evidence="2">C2 NT-type domain-containing protein</fullName>
    </recommendedName>
</protein>
<keyword evidence="4" id="KW-1185">Reference proteome</keyword>
<feature type="compositionally biased region" description="Low complexity" evidence="1">
    <location>
        <begin position="367"/>
        <end position="385"/>
    </location>
</feature>
<comment type="caution">
    <text evidence="3">The sequence shown here is derived from an EMBL/GenBank/DDBJ whole genome shotgun (WGS) entry which is preliminary data.</text>
</comment>
<dbReference type="InterPro" id="IPR039931">
    <property type="entry name" value="EEIG1/2-like"/>
</dbReference>
<evidence type="ECO:0000259" key="2">
    <source>
        <dbReference type="PROSITE" id="PS51840"/>
    </source>
</evidence>
<dbReference type="Proteomes" id="UP001187682">
    <property type="component" value="Unassembled WGS sequence"/>
</dbReference>
<evidence type="ECO:0000313" key="3">
    <source>
        <dbReference type="EMBL" id="SPO00171.1"/>
    </source>
</evidence>
<organism evidence="3 4">
    <name type="scientific">Cephalotrichum gorgonifer</name>
    <dbReference type="NCBI Taxonomy" id="2041049"/>
    <lineage>
        <taxon>Eukaryota</taxon>
        <taxon>Fungi</taxon>
        <taxon>Dikarya</taxon>
        <taxon>Ascomycota</taxon>
        <taxon>Pezizomycotina</taxon>
        <taxon>Sordariomycetes</taxon>
        <taxon>Hypocreomycetidae</taxon>
        <taxon>Microascales</taxon>
        <taxon>Microascaceae</taxon>
        <taxon>Cephalotrichum</taxon>
    </lineage>
</organism>
<gene>
    <name evidence="3" type="ORF">DNG_03021</name>
</gene>
<evidence type="ECO:0000256" key="1">
    <source>
        <dbReference type="SAM" id="MobiDB-lite"/>
    </source>
</evidence>
<dbReference type="InterPro" id="IPR019448">
    <property type="entry name" value="NT-C2"/>
</dbReference>
<dbReference type="PROSITE" id="PS51840">
    <property type="entry name" value="C2_NT"/>
    <property type="match status" value="1"/>
</dbReference>
<feature type="compositionally biased region" description="Low complexity" evidence="1">
    <location>
        <begin position="283"/>
        <end position="292"/>
    </location>
</feature>
<accession>A0AAE8MTH0</accession>
<dbReference type="PANTHER" id="PTHR21456:SF1">
    <property type="entry name" value="C2 NT-TYPE DOMAIN-CONTAINING PROTEIN"/>
    <property type="match status" value="1"/>
</dbReference>
<feature type="compositionally biased region" description="Basic and acidic residues" evidence="1">
    <location>
        <begin position="346"/>
        <end position="365"/>
    </location>
</feature>
<proteinExistence type="predicted"/>
<feature type="compositionally biased region" description="Basic and acidic residues" evidence="1">
    <location>
        <begin position="386"/>
        <end position="405"/>
    </location>
</feature>
<sequence>MEKPSHNRFTQKLTRLVNQPKFELHLKVFDLNNVPLVSGHSFIKWHLANSMHAEHRGRTSKYPILNHRVDYAYSKIIPSIRVPIDRHSNLGECFIELEVLQEFSMAAVGSRDERVPLGLVRLNLSEFVEESDALTARKRSASLTGVGYLGASPAAGSMGPPSAPAGESAVEDGVVRRYLMQESKINSTLKISILMVQVDGERNYVAPPLKTAPVFGGIAGFTTGEQVEQDDKAGHIPNINKSRDASELQDLYRSALTATWCAQPEEQPASDVIENIFSGGNGWNIPSSSGSSKPQDPSYDDDLESGGSVSGDDVHGGTLRPSDFRRVQRLVGMKLAEMASHRSSRTLRDERSMREERKKDGERGRAGSRSRSPSLASLAPTLGSSERGREVGLTKRAREVSEAEARDDMVAWRLTGKA</sequence>
<feature type="region of interest" description="Disordered" evidence="1">
    <location>
        <begin position="335"/>
        <end position="405"/>
    </location>
</feature>
<feature type="region of interest" description="Disordered" evidence="1">
    <location>
        <begin position="275"/>
        <end position="321"/>
    </location>
</feature>
<name>A0AAE8MTH0_9PEZI</name>
<evidence type="ECO:0000313" key="4">
    <source>
        <dbReference type="Proteomes" id="UP001187682"/>
    </source>
</evidence>
<dbReference type="PANTHER" id="PTHR21456">
    <property type="entry name" value="FAMILY WITH SEQUENCE SIMILARITY 102"/>
    <property type="match status" value="1"/>
</dbReference>
<feature type="domain" description="C2 NT-type" evidence="2">
    <location>
        <begin position="12"/>
        <end position="197"/>
    </location>
</feature>
<reference evidence="3" key="1">
    <citation type="submission" date="2018-03" db="EMBL/GenBank/DDBJ databases">
        <authorList>
            <person name="Guldener U."/>
        </authorList>
    </citation>
    <scope>NUCLEOTIDE SEQUENCE</scope>
</reference>